<evidence type="ECO:0000313" key="3">
    <source>
        <dbReference type="Proteomes" id="UP001447188"/>
    </source>
</evidence>
<keyword evidence="3" id="KW-1185">Reference proteome</keyword>
<dbReference type="EMBL" id="JBBBZM010000006">
    <property type="protein sequence ID" value="KAL0640097.1"/>
    <property type="molecule type" value="Genomic_DNA"/>
</dbReference>
<organism evidence="2 3">
    <name type="scientific">Discina gigas</name>
    <dbReference type="NCBI Taxonomy" id="1032678"/>
    <lineage>
        <taxon>Eukaryota</taxon>
        <taxon>Fungi</taxon>
        <taxon>Dikarya</taxon>
        <taxon>Ascomycota</taxon>
        <taxon>Pezizomycotina</taxon>
        <taxon>Pezizomycetes</taxon>
        <taxon>Pezizales</taxon>
        <taxon>Discinaceae</taxon>
        <taxon>Discina</taxon>
    </lineage>
</organism>
<feature type="compositionally biased region" description="Basic and acidic residues" evidence="1">
    <location>
        <begin position="209"/>
        <end position="227"/>
    </location>
</feature>
<feature type="region of interest" description="Disordered" evidence="1">
    <location>
        <begin position="209"/>
        <end position="235"/>
    </location>
</feature>
<evidence type="ECO:0000256" key="1">
    <source>
        <dbReference type="SAM" id="MobiDB-lite"/>
    </source>
</evidence>
<sequence>MHQPTTVECFFHTSHQAIIDDHSLTPSERSLDFVSTGDTGGFSDSHRGSRKTADTMIVPVPAEVTDEEDEEDEWLNDGFPMVAIEVGFSQTHESLMLDMRKWLDGSNGKTRAVHHRGVYSSKQFIQTRYKRGDFSCAGNICRAGKPFASSLYGPIMRDGHVQRYDTAYKESNIKERIPKRFKPTDLVKFSLERFRRQVLPGLALRRKQKIDQKMKPTTEDKIYSPKKEVKRVKQG</sequence>
<name>A0ABR3GVZ1_9PEZI</name>
<comment type="caution">
    <text evidence="2">The sequence shown here is derived from an EMBL/GenBank/DDBJ whole genome shotgun (WGS) entry which is preliminary data.</text>
</comment>
<protein>
    <submittedName>
        <fullName evidence="2">Uncharacterized protein</fullName>
    </submittedName>
</protein>
<proteinExistence type="predicted"/>
<accession>A0ABR3GVZ1</accession>
<reference evidence="2 3" key="1">
    <citation type="submission" date="2024-02" db="EMBL/GenBank/DDBJ databases">
        <title>Discinaceae phylogenomics.</title>
        <authorList>
            <person name="Dirks A.C."/>
            <person name="James T.Y."/>
        </authorList>
    </citation>
    <scope>NUCLEOTIDE SEQUENCE [LARGE SCALE GENOMIC DNA]</scope>
    <source>
        <strain evidence="2 3">ACD0624</strain>
    </source>
</reference>
<dbReference type="Proteomes" id="UP001447188">
    <property type="component" value="Unassembled WGS sequence"/>
</dbReference>
<gene>
    <name evidence="2" type="ORF">Q9L58_000925</name>
</gene>
<evidence type="ECO:0000313" key="2">
    <source>
        <dbReference type="EMBL" id="KAL0640097.1"/>
    </source>
</evidence>